<dbReference type="Gene3D" id="3.40.50.300">
    <property type="entry name" value="P-loop containing nucleotide triphosphate hydrolases"/>
    <property type="match status" value="2"/>
</dbReference>
<evidence type="ECO:0000313" key="2">
    <source>
        <dbReference type="EMBL" id="MBK1782537.1"/>
    </source>
</evidence>
<name>A0ABS1EHQ2_9BURK</name>
<dbReference type="NCBIfam" id="NF041492">
    <property type="entry name" value="MobF"/>
    <property type="match status" value="1"/>
</dbReference>
<accession>A0ABS1EHQ2</accession>
<organism evidence="2 3">
    <name type="scientific">Advenella mandrilli</name>
    <dbReference type="NCBI Taxonomy" id="2800330"/>
    <lineage>
        <taxon>Bacteria</taxon>
        <taxon>Pseudomonadati</taxon>
        <taxon>Pseudomonadota</taxon>
        <taxon>Betaproteobacteria</taxon>
        <taxon>Burkholderiales</taxon>
        <taxon>Alcaligenaceae</taxon>
    </lineage>
</organism>
<dbReference type="Pfam" id="PF13604">
    <property type="entry name" value="AAA_30"/>
    <property type="match status" value="1"/>
</dbReference>
<protein>
    <submittedName>
        <fullName evidence="2">Relaxase domain-containing protein</fullName>
    </submittedName>
</protein>
<comment type="caution">
    <text evidence="2">The sequence shown here is derived from an EMBL/GenBank/DDBJ whole genome shotgun (WGS) entry which is preliminary data.</text>
</comment>
<dbReference type="NCBIfam" id="TIGR02686">
    <property type="entry name" value="relax_trwC"/>
    <property type="match status" value="1"/>
</dbReference>
<proteinExistence type="predicted"/>
<dbReference type="CDD" id="cd18809">
    <property type="entry name" value="SF1_C_RecD"/>
    <property type="match status" value="1"/>
</dbReference>
<evidence type="ECO:0000313" key="3">
    <source>
        <dbReference type="Proteomes" id="UP000635316"/>
    </source>
</evidence>
<feature type="domain" description="TrwC relaxase" evidence="1">
    <location>
        <begin position="13"/>
        <end position="293"/>
    </location>
</feature>
<dbReference type="SUPFAM" id="SSF52540">
    <property type="entry name" value="P-loop containing nucleoside triphosphate hydrolases"/>
    <property type="match status" value="2"/>
</dbReference>
<evidence type="ECO:0000259" key="1">
    <source>
        <dbReference type="Pfam" id="PF08751"/>
    </source>
</evidence>
<dbReference type="SUPFAM" id="SSF55464">
    <property type="entry name" value="Origin of replication-binding domain, RBD-like"/>
    <property type="match status" value="1"/>
</dbReference>
<gene>
    <name evidence="2" type="ORF">JHL22_15090</name>
</gene>
<reference evidence="2 3" key="1">
    <citation type="submission" date="2020-12" db="EMBL/GenBank/DDBJ databases">
        <authorList>
            <person name="Lu T."/>
            <person name="Wang Q."/>
            <person name="Han X."/>
        </authorList>
    </citation>
    <scope>NUCLEOTIDE SEQUENCE [LARGE SCALE GENOMIC DNA]</scope>
    <source>
        <strain evidence="2 3">WQ 585</strain>
    </source>
</reference>
<dbReference type="InterPro" id="IPR014862">
    <property type="entry name" value="TrwC"/>
</dbReference>
<sequence length="970" mass="108386">MITKKILYRGEASKNTHYYGDQEDDYYSKDGNAAIWQGKGAEALGLSGSVDINRFQAMLAGNYGHGITAGTSIRKDSNARSGLDLTFSAPKSVTIQALIGGDERLIAAHDKAVEETLQYIEKHLTESRQTINGINHVEKTGNLIIAKFRHETARAVGSNVPDPQLHTHTVIMNQTQREDGSWAALQNDKIVQLRKLQNTIYMGVLDREARGYGYEIRYEKDHIELAHISRKEIETFSKRQTQIAKELKDKQGLNIKNASRLQRETALLSTRQRKNDNYSRAELHAEWVKEANEIGMSLNTEHPKAKERTQKVLAIPKLDDESKQRIADMAAIWAIKHLNERETVMSHNDLLSSAVSHAAGLVEVEQIERSLSKLHGQGKLIVRPEHYISNTDLKGRARTRENWAKEYASAKNITLAKAYDAVNKAIKVGRLGLVEKSYATAASFHSEENIMEMEKQGRNTVKTIIEPEALKTELDNTTLTPGQKDAIELILSEKDQIVGIQGLAGTGKSFALQSTQKLLNERGYNMIALAPYGAQVANLRNDGIQAKTVASQLTATDKQRLKSQLAENTVVVIDEAGVIPIRQMEQLLKQLQPSGARIVLLGDIAQTKAVEAGRAFAMLQENGMKTALMGDIQRQKNENLKKAVELAATGHAKESLAFIERVAEIPDKILEDPETGAIERDSSARYETIANEYVSLSSAEQAKTLIVTGTNSSRNDINERIHEYLGLAGKGHEFQLLTRHDTTKMQRRHTKYYTVGDIIQPERDYKNGLTRGNLYEVIKCDVQKDRLTVRSLSETNKEIEIAPKLMSKLSVYHLHEAELAAGDVVRVTRNNAALDLANGERYDVLMVTENSVTLGDKTGRSITLPTDEPLHLDYAYATTAHSAQGLTCDRVLYNAESFSLTTAQDTYYVSISREKHEVTVFTDDQKKLPKAIDRVPYKGLAHDLINPDLQVEKPEISKKDYEFTHAEFEM</sequence>
<keyword evidence="3" id="KW-1185">Reference proteome</keyword>
<dbReference type="EMBL" id="JAENGP010000024">
    <property type="protein sequence ID" value="MBK1782537.1"/>
    <property type="molecule type" value="Genomic_DNA"/>
</dbReference>
<dbReference type="Pfam" id="PF08751">
    <property type="entry name" value="TrwC"/>
    <property type="match status" value="1"/>
</dbReference>
<dbReference type="RefSeq" id="WP_200239297.1">
    <property type="nucleotide sequence ID" value="NZ_JAENGP010000024.1"/>
</dbReference>
<dbReference type="Gene3D" id="2.30.30.940">
    <property type="match status" value="1"/>
</dbReference>
<dbReference type="InterPro" id="IPR027417">
    <property type="entry name" value="P-loop_NTPase"/>
</dbReference>
<dbReference type="Proteomes" id="UP000635316">
    <property type="component" value="Unassembled WGS sequence"/>
</dbReference>
<dbReference type="InterPro" id="IPR014059">
    <property type="entry name" value="TraI/TrwC_relax"/>
</dbReference>